<dbReference type="Proteomes" id="UP000574769">
    <property type="component" value="Unassembled WGS sequence"/>
</dbReference>
<dbReference type="EMBL" id="JACHNY010000008">
    <property type="protein sequence ID" value="MBB4619287.1"/>
    <property type="molecule type" value="Genomic_DNA"/>
</dbReference>
<comment type="caution">
    <text evidence="1">The sequence shown here is derived from an EMBL/GenBank/DDBJ whole genome shotgun (WGS) entry which is preliminary data.</text>
</comment>
<dbReference type="AlphaFoldDB" id="A0A7W7ANK8"/>
<proteinExistence type="predicted"/>
<evidence type="ECO:0000313" key="1">
    <source>
        <dbReference type="EMBL" id="MBB4619287.1"/>
    </source>
</evidence>
<reference evidence="1 2" key="1">
    <citation type="submission" date="2020-08" db="EMBL/GenBank/DDBJ databases">
        <title>Genomic Encyclopedia of Type Strains, Phase IV (KMG-IV): sequencing the most valuable type-strain genomes for metagenomic binning, comparative biology and taxonomic classification.</title>
        <authorList>
            <person name="Goeker M."/>
        </authorList>
    </citation>
    <scope>NUCLEOTIDE SEQUENCE [LARGE SCALE GENOMIC DNA]</scope>
    <source>
        <strain evidence="1 2">DSM 15867</strain>
    </source>
</reference>
<keyword evidence="2" id="KW-1185">Reference proteome</keyword>
<accession>A0A7W7ANK8</accession>
<gene>
    <name evidence="1" type="ORF">GGQ96_003440</name>
</gene>
<sequence length="430" mass="47883">MWLIHRDTDGKGPNRIKLPQPLREALVRWYVGKGTFHDEQAGITLVQNARIGHRWIACNCLGAEAAPPILTPAFLSEAETYYLRRLTSEKRPEHRADCPFFRDQVTNRITEIRSPNTPTDPPAGFFEVLRPAPEKLSQRPEEDSNDDRTRNASTPRLARLLWRLMDTAGSNSVPPIGAGPEWSIKEAFAAILGAAGKIEIAPGIELGRAIWTHARPLEAKVVYATLRRLAENWPKAHAPQGFVLLYATAIQGHKIYVPDGPPVEIANRVQSPSVRGNRISGPFLVLVVAGEYPEAHGYAPLRGYAQPIYNGRLFVPVESDFERKTLKRILEAQRLLRSQSIDLAIGKPLFDTMTPDGPCRPDFVLEGRSRETGELRTLVVEAMGFDNDDYLAAKAVTHPRMRHLGDLLTLRPSDIEDDAAGIQIANAMRL</sequence>
<name>A0A7W7ANK8_9SPHN</name>
<protein>
    <recommendedName>
        <fullName evidence="3">DUF1173 family protein</fullName>
    </recommendedName>
</protein>
<evidence type="ECO:0000313" key="2">
    <source>
        <dbReference type="Proteomes" id="UP000574769"/>
    </source>
</evidence>
<evidence type="ECO:0008006" key="3">
    <source>
        <dbReference type="Google" id="ProtNLM"/>
    </source>
</evidence>
<organism evidence="1 2">
    <name type="scientific">Sphingomonas abaci</name>
    <dbReference type="NCBI Taxonomy" id="237611"/>
    <lineage>
        <taxon>Bacteria</taxon>
        <taxon>Pseudomonadati</taxon>
        <taxon>Pseudomonadota</taxon>
        <taxon>Alphaproteobacteria</taxon>
        <taxon>Sphingomonadales</taxon>
        <taxon>Sphingomonadaceae</taxon>
        <taxon>Sphingomonas</taxon>
    </lineage>
</organism>
<dbReference type="RefSeq" id="WP_066773324.1">
    <property type="nucleotide sequence ID" value="NZ_JACHNY010000008.1"/>
</dbReference>